<dbReference type="EMBL" id="MG755792">
    <property type="protein sequence ID" value="AWT38228.1"/>
    <property type="molecule type" value="Genomic_DNA"/>
</dbReference>
<dbReference type="GeneID" id="36957962"/>
<accession>A0A2U9NMB0</accession>
<dbReference type="InterPro" id="IPR031383">
    <property type="entry name" value="Ycf90"/>
</dbReference>
<dbReference type="RefSeq" id="YP_009495789.1">
    <property type="nucleotide sequence ID" value="NC_037995.1"/>
</dbReference>
<sequence>MLSMNYFSQLLFFEINLGAIFDWLKDELEDFLDPSLALVDDDLSILEDISNLVVKDFPDGDVRTFHIIVDAVWQRMIHGGLGLNDIENIILFLAFVRFIILVLRFNLKTGFLISCIGIIAAYLWYLHLSEILFGYINLLFKVPFMTSIALDLMDLRESKLDVRGENLSLRYPVRLIWRSLINSSQLDGHNIDPISMLFSQFPKEIKIYTDRLYYLVYRDIGPNILQLCRKVYYEIGPLLRYTFIVRVGKKYCPYLIRWHWTFLMLLQVTERFLIFLIYRISLYNERVLIPKYRAIDMALPANEFSNNNLINEISLLYYIAFTLIGCHIAFILYSLLQALWGQYFYIPFYTENVELHLGEVPNSPYVVGNMPWRYPKKIRHKYSDLIRSIPYNLRRFAKKSIKILFKMFKKIFRR</sequence>
<feature type="transmembrane region" description="Helical" evidence="1">
    <location>
        <begin position="86"/>
        <end position="103"/>
    </location>
</feature>
<dbReference type="Pfam" id="PF17088">
    <property type="entry name" value="YCF90"/>
    <property type="match status" value="1"/>
</dbReference>
<proteinExistence type="predicted"/>
<evidence type="ECO:0000313" key="2">
    <source>
        <dbReference type="EMBL" id="AWT38228.1"/>
    </source>
</evidence>
<feature type="transmembrane region" description="Helical" evidence="1">
    <location>
        <begin position="258"/>
        <end position="278"/>
    </location>
</feature>
<keyword evidence="2" id="KW-0150">Chloroplast</keyword>
<keyword evidence="1" id="KW-0472">Membrane</keyword>
<feature type="transmembrane region" description="Helical" evidence="1">
    <location>
        <begin position="110"/>
        <end position="126"/>
    </location>
</feature>
<protein>
    <submittedName>
        <fullName evidence="2">Uncharacterized protein</fullName>
    </submittedName>
</protein>
<geneLocation type="chloroplast" evidence="2"/>
<gene>
    <name evidence="2" type="primary">ycf90</name>
</gene>
<name>A0A2U9NMB0_9STRA</name>
<feature type="transmembrane region" description="Helical" evidence="1">
    <location>
        <begin position="315"/>
        <end position="336"/>
    </location>
</feature>
<keyword evidence="1" id="KW-0812">Transmembrane</keyword>
<keyword evidence="1" id="KW-1133">Transmembrane helix</keyword>
<feature type="transmembrane region" description="Helical" evidence="1">
    <location>
        <begin position="132"/>
        <end position="153"/>
    </location>
</feature>
<reference evidence="2" key="1">
    <citation type="journal article" date="2018" name="Adv. Bot. Res.">
        <title>Evolution of the Plastid Genomes in Diatoms.</title>
        <authorList>
            <person name="Yu M."/>
            <person name="Ashworth M.P."/>
            <person name="Hajrah N.H."/>
            <person name="Khiyami M.A."/>
            <person name="Sabir M.J."/>
            <person name="Alhebshi A.M."/>
            <person name="Al-Malki A.L."/>
            <person name="Sabir J.S.M."/>
            <person name="Theriot E.C."/>
            <person name="Jansen R.K."/>
        </authorList>
    </citation>
    <scope>NUCLEOTIDE SEQUENCE</scope>
</reference>
<dbReference type="AlphaFoldDB" id="A0A2U9NMB0"/>
<evidence type="ECO:0000256" key="1">
    <source>
        <dbReference type="SAM" id="Phobius"/>
    </source>
</evidence>
<keyword evidence="2" id="KW-0934">Plastid</keyword>
<organism evidence="2">
    <name type="scientific">Plagiogramma staurophorum</name>
    <dbReference type="NCBI Taxonomy" id="1003089"/>
    <lineage>
        <taxon>Eukaryota</taxon>
        <taxon>Sar</taxon>
        <taxon>Stramenopiles</taxon>
        <taxon>Ochrophyta</taxon>
        <taxon>Bacillariophyta</taxon>
        <taxon>Mediophyceae</taxon>
        <taxon>Biddulphiophycidae</taxon>
        <taxon>Triceratiales</taxon>
        <taxon>Plagiogrammaceae</taxon>
        <taxon>Plagiogramma</taxon>
    </lineage>
</organism>